<dbReference type="GO" id="GO:0005886">
    <property type="term" value="C:plasma membrane"/>
    <property type="evidence" value="ECO:0007669"/>
    <property type="project" value="TreeGrafter"/>
</dbReference>
<dbReference type="EMBL" id="AZIM01001151">
    <property type="protein sequence ID" value="ETE67894.1"/>
    <property type="molecule type" value="Genomic_DNA"/>
</dbReference>
<comment type="subunit">
    <text evidence="13">Can self-associate. Component of the AIM2 PANoptosome complex, a multiprotein complex that drives inflammatory cell death (PANoptosis). Component of the death-induced signaling complex (DISC) composed of cell surface receptor FAS/CD95 or TNFRSF1A, adapter protein FADD and the CASP8 protease; recruitment of CASP8 to the complex is required for processing of CASP8 into the p18 and p10 subunits. Interacts (via death domain) with FAS (via death domain). Interacts directly (via DED domain) with NOL3 (via CARD domain); inhibits death-inducing signaling complex (DISC) assembly by inhibiting the increase in FAS-FADD binding induced by FAS activation. Interacts with CFLAR, PEA15 and MBD4. When phosphorylated, part of a complex containing HIPK3 and FAS. May interact with MAVS/IPS1. Interacts with MOCV v-CFLAR protein and PIDD1. Interacts with RIPK1 and TRADD. Interacts with stimulated TNFRSF10B. Interacts with DDX24.</text>
</comment>
<dbReference type="InterPro" id="IPR000488">
    <property type="entry name" value="Death_dom"/>
</dbReference>
<name>V8P061_OPHHA</name>
<evidence type="ECO:0000256" key="9">
    <source>
        <dbReference type="ARBA" id="ARBA00022859"/>
    </source>
</evidence>
<evidence type="ECO:0000256" key="5">
    <source>
        <dbReference type="ARBA" id="ARBA00022553"/>
    </source>
</evidence>
<evidence type="ECO:0000256" key="8">
    <source>
        <dbReference type="ARBA" id="ARBA00022703"/>
    </source>
</evidence>
<comment type="subcellular location">
    <subcellularLocation>
        <location evidence="2">Cytoplasm</location>
    </subcellularLocation>
    <subcellularLocation>
        <location evidence="1 14">Membrane</location>
        <topology evidence="1 14">Multi-pass membrane protein</topology>
    </subcellularLocation>
</comment>
<dbReference type="GO" id="GO:0005737">
    <property type="term" value="C:cytoplasm"/>
    <property type="evidence" value="ECO:0007669"/>
    <property type="project" value="UniProtKB-SubCell"/>
</dbReference>
<feature type="transmembrane region" description="Helical" evidence="14">
    <location>
        <begin position="421"/>
        <end position="442"/>
    </location>
</feature>
<dbReference type="GO" id="GO:0045087">
    <property type="term" value="P:innate immune response"/>
    <property type="evidence" value="ECO:0007669"/>
    <property type="project" value="UniProtKB-KW"/>
</dbReference>
<evidence type="ECO:0000313" key="17">
    <source>
        <dbReference type="EMBL" id="ETE67894.1"/>
    </source>
</evidence>
<dbReference type="AlphaFoldDB" id="V8P061"/>
<dbReference type="GO" id="GO:0050778">
    <property type="term" value="P:positive regulation of immune response"/>
    <property type="evidence" value="ECO:0007669"/>
    <property type="project" value="UniProtKB-ARBA"/>
</dbReference>
<dbReference type="FunFam" id="1.10.533.10:FF:000059">
    <property type="entry name" value="Fas-associated via death domain"/>
    <property type="match status" value="1"/>
</dbReference>
<feature type="transmembrane region" description="Helical" evidence="14">
    <location>
        <begin position="55"/>
        <end position="81"/>
    </location>
</feature>
<protein>
    <recommendedName>
        <fullName evidence="14">Anoctamin</fullName>
    </recommendedName>
</protein>
<keyword evidence="4" id="KW-0963">Cytoplasm</keyword>
<dbReference type="FunFam" id="1.10.533.10:FF:000062">
    <property type="entry name" value="Fas-associated via death domain"/>
    <property type="match status" value="1"/>
</dbReference>
<keyword evidence="8" id="KW-0053">Apoptosis</keyword>
<evidence type="ECO:0000256" key="6">
    <source>
        <dbReference type="ARBA" id="ARBA00022588"/>
    </source>
</evidence>
<feature type="transmembrane region" description="Helical" evidence="14">
    <location>
        <begin position="145"/>
        <end position="166"/>
    </location>
</feature>
<feature type="transmembrane region" description="Helical" evidence="14">
    <location>
        <begin position="101"/>
        <end position="125"/>
    </location>
</feature>
<comment type="similarity">
    <text evidence="3 14">Belongs to the anoctamin family.</text>
</comment>
<dbReference type="SUPFAM" id="SSF47986">
    <property type="entry name" value="DEATH domain"/>
    <property type="match status" value="2"/>
</dbReference>
<feature type="non-terminal residue" evidence="17">
    <location>
        <position position="1"/>
    </location>
</feature>
<dbReference type="CDD" id="cd08336">
    <property type="entry name" value="DED_FADD"/>
    <property type="match status" value="1"/>
</dbReference>
<dbReference type="GO" id="GO:0001819">
    <property type="term" value="P:positive regulation of cytokine production"/>
    <property type="evidence" value="ECO:0007669"/>
    <property type="project" value="UniProtKB-ARBA"/>
</dbReference>
<evidence type="ECO:0000256" key="4">
    <source>
        <dbReference type="ARBA" id="ARBA00022490"/>
    </source>
</evidence>
<gene>
    <name evidence="17" type="primary">ANO1</name>
    <name evidence="17" type="ORF">L345_06316</name>
</gene>
<dbReference type="InterPro" id="IPR007632">
    <property type="entry name" value="Anoctamin"/>
</dbReference>
<keyword evidence="18" id="KW-1185">Reference proteome</keyword>
<dbReference type="PROSITE" id="PS50017">
    <property type="entry name" value="DEATH_DOMAIN"/>
    <property type="match status" value="1"/>
</dbReference>
<dbReference type="InterPro" id="IPR049452">
    <property type="entry name" value="Anoctamin_TM"/>
</dbReference>
<comment type="function">
    <text evidence="12">Apoptotic adapter molecule that recruits caspases CASP8 or CASP10 to the activated FAS/CD95 or TNFRSF1A/TNFR-1 receptors. The resulting aggregate called the death-inducing signaling complex (DISC) performs CASP8 proteolytic activation. Active CASP8 initiates the subsequent cascade of caspases mediating apoptosis. Involved in interferon-mediated antiviral immune response, playing a role in the positive regulation of interferon signaling.</text>
</comment>
<dbReference type="GO" id="GO:0005229">
    <property type="term" value="F:intracellularly calcium-gated chloride channel activity"/>
    <property type="evidence" value="ECO:0007669"/>
    <property type="project" value="TreeGrafter"/>
</dbReference>
<reference evidence="17 18" key="1">
    <citation type="journal article" date="2013" name="Proc. Natl. Acad. Sci. U.S.A.">
        <title>The king cobra genome reveals dynamic gene evolution and adaptation in the snake venom system.</title>
        <authorList>
            <person name="Vonk F.J."/>
            <person name="Casewell N.R."/>
            <person name="Henkel C.V."/>
            <person name="Heimberg A.M."/>
            <person name="Jansen H.J."/>
            <person name="McCleary R.J."/>
            <person name="Kerkkamp H.M."/>
            <person name="Vos R.A."/>
            <person name="Guerreiro I."/>
            <person name="Calvete J.J."/>
            <person name="Wuster W."/>
            <person name="Woods A.E."/>
            <person name="Logan J.M."/>
            <person name="Harrison R.A."/>
            <person name="Castoe T.A."/>
            <person name="de Koning A.P."/>
            <person name="Pollock D.D."/>
            <person name="Yandell M."/>
            <person name="Calderon D."/>
            <person name="Renjifo C."/>
            <person name="Currier R.B."/>
            <person name="Salgado D."/>
            <person name="Pla D."/>
            <person name="Sanz L."/>
            <person name="Hyder A.S."/>
            <person name="Ribeiro J.M."/>
            <person name="Arntzen J.W."/>
            <person name="van den Thillart G.E."/>
            <person name="Boetzer M."/>
            <person name="Pirovano W."/>
            <person name="Dirks R.P."/>
            <person name="Spaink H.P."/>
            <person name="Duboule D."/>
            <person name="McGlinn E."/>
            <person name="Kini R.M."/>
            <person name="Richardson M.K."/>
        </authorList>
    </citation>
    <scope>NUCLEOTIDE SEQUENCE</scope>
    <source>
        <tissue evidence="17">Blood</tissue>
    </source>
</reference>
<proteinExistence type="inferred from homology"/>
<keyword evidence="9" id="KW-0391">Immunity</keyword>
<keyword evidence="10 14" id="KW-1133">Transmembrane helix</keyword>
<dbReference type="Proteomes" id="UP000018936">
    <property type="component" value="Unassembled WGS sequence"/>
</dbReference>
<feature type="transmembrane region" description="Helical" evidence="14">
    <location>
        <begin position="271"/>
        <end position="294"/>
    </location>
</feature>
<dbReference type="Gene3D" id="1.10.533.10">
    <property type="entry name" value="Death Domain, Fas"/>
    <property type="match status" value="2"/>
</dbReference>
<dbReference type="GO" id="GO:2001238">
    <property type="term" value="P:positive regulation of extrinsic apoptotic signaling pathway"/>
    <property type="evidence" value="ECO:0007669"/>
    <property type="project" value="UniProtKB-ARBA"/>
</dbReference>
<evidence type="ECO:0000256" key="2">
    <source>
        <dbReference type="ARBA" id="ARBA00004496"/>
    </source>
</evidence>
<dbReference type="PANTHER" id="PTHR12308">
    <property type="entry name" value="ANOCTAMIN"/>
    <property type="match status" value="1"/>
</dbReference>
<comment type="caution">
    <text evidence="17">The sequence shown here is derived from an EMBL/GenBank/DDBJ whole genome shotgun (WGS) entry which is preliminary data.</text>
</comment>
<feature type="domain" description="Death" evidence="15">
    <location>
        <begin position="640"/>
        <end position="724"/>
    </location>
</feature>
<evidence type="ECO:0000256" key="14">
    <source>
        <dbReference type="RuleBase" id="RU280814"/>
    </source>
</evidence>
<dbReference type="GO" id="GO:0097191">
    <property type="term" value="P:extrinsic apoptotic signaling pathway"/>
    <property type="evidence" value="ECO:0007669"/>
    <property type="project" value="UniProtKB-ARBA"/>
</dbReference>
<dbReference type="InterPro" id="IPR001875">
    <property type="entry name" value="DED_dom"/>
</dbReference>
<feature type="domain" description="DED" evidence="16">
    <location>
        <begin position="541"/>
        <end position="619"/>
    </location>
</feature>
<evidence type="ECO:0000256" key="7">
    <source>
        <dbReference type="ARBA" id="ARBA00022692"/>
    </source>
</evidence>
<dbReference type="SMART" id="SM00005">
    <property type="entry name" value="DEATH"/>
    <property type="match status" value="1"/>
</dbReference>
<dbReference type="Pfam" id="PF01335">
    <property type="entry name" value="DED"/>
    <property type="match status" value="1"/>
</dbReference>
<evidence type="ECO:0000256" key="1">
    <source>
        <dbReference type="ARBA" id="ARBA00004141"/>
    </source>
</evidence>
<dbReference type="PROSITE" id="PS50168">
    <property type="entry name" value="DED"/>
    <property type="match status" value="1"/>
</dbReference>
<evidence type="ECO:0000259" key="16">
    <source>
        <dbReference type="PROSITE" id="PS50168"/>
    </source>
</evidence>
<keyword evidence="5" id="KW-0597">Phosphoprotein</keyword>
<evidence type="ECO:0000256" key="3">
    <source>
        <dbReference type="ARBA" id="ARBA00009671"/>
    </source>
</evidence>
<evidence type="ECO:0000256" key="13">
    <source>
        <dbReference type="ARBA" id="ARBA00066149"/>
    </source>
</evidence>
<organism evidence="17 18">
    <name type="scientific">Ophiophagus hannah</name>
    <name type="common">King cobra</name>
    <name type="synonym">Naja hannah</name>
    <dbReference type="NCBI Taxonomy" id="8665"/>
    <lineage>
        <taxon>Eukaryota</taxon>
        <taxon>Metazoa</taxon>
        <taxon>Chordata</taxon>
        <taxon>Craniata</taxon>
        <taxon>Vertebrata</taxon>
        <taxon>Euteleostomi</taxon>
        <taxon>Lepidosauria</taxon>
        <taxon>Squamata</taxon>
        <taxon>Bifurcata</taxon>
        <taxon>Unidentata</taxon>
        <taxon>Episquamata</taxon>
        <taxon>Toxicofera</taxon>
        <taxon>Serpentes</taxon>
        <taxon>Colubroidea</taxon>
        <taxon>Elapidae</taxon>
        <taxon>Elapinae</taxon>
        <taxon>Ophiophagus</taxon>
    </lineage>
</organism>
<dbReference type="PANTHER" id="PTHR12308:SF13">
    <property type="entry name" value="ANOCTAMIN-1"/>
    <property type="match status" value="1"/>
</dbReference>
<evidence type="ECO:0000256" key="10">
    <source>
        <dbReference type="ARBA" id="ARBA00022989"/>
    </source>
</evidence>
<dbReference type="SMART" id="SM00031">
    <property type="entry name" value="DED"/>
    <property type="match status" value="1"/>
</dbReference>
<dbReference type="InterPro" id="IPR011029">
    <property type="entry name" value="DEATH-like_dom_sf"/>
</dbReference>
<dbReference type="OrthoDB" id="296386at2759"/>
<evidence type="ECO:0000256" key="11">
    <source>
        <dbReference type="ARBA" id="ARBA00023136"/>
    </source>
</evidence>
<keyword evidence="6" id="KW-0399">Innate immunity</keyword>
<evidence type="ECO:0000256" key="12">
    <source>
        <dbReference type="ARBA" id="ARBA00059068"/>
    </source>
</evidence>
<accession>V8P061</accession>
<dbReference type="CDD" id="cd08306">
    <property type="entry name" value="Death_FADD"/>
    <property type="match status" value="1"/>
</dbReference>
<dbReference type="Pfam" id="PF04547">
    <property type="entry name" value="Anoctamin"/>
    <property type="match status" value="1"/>
</dbReference>
<evidence type="ECO:0000313" key="18">
    <source>
        <dbReference type="Proteomes" id="UP000018936"/>
    </source>
</evidence>
<dbReference type="GO" id="GO:0030674">
    <property type="term" value="F:protein-macromolecule adaptor activity"/>
    <property type="evidence" value="ECO:0007669"/>
    <property type="project" value="UniProtKB-ARBA"/>
</dbReference>
<dbReference type="Pfam" id="PF00531">
    <property type="entry name" value="Death"/>
    <property type="match status" value="1"/>
</dbReference>
<evidence type="ECO:0000259" key="15">
    <source>
        <dbReference type="PROSITE" id="PS50017"/>
    </source>
</evidence>
<sequence>HIGLSFSVSFKCHQKGQQLPEEAANKWRQRVKRVMAGMKLTEKEKLTWKDRFPAYFTNFVSIIFMIGLTFAIVFGVIIYRISTAAALAISSSPGGRSNVRVTVTATAVIINLVVIIILDEVYGCIARWLTQIEVPKTDKSFEERLIFKAFLLKFVNAYTPIFYVAFFKGRFVGRPGDYVYIFHSLRMEECAPGGCLMELCIQLSIIMLGKQLIQNNLFEIGIPKMKKFIRYLKLKRQNPVDYEEHMKKKQRYEVDYNLEPFAGLTPEYMEMIIQFGFVTLFVASFPLAPLFALLNNIIEIRLDAKKFVTELRRPVAVRAKDIEQLWGSMAPRPADPSLSAFVISFTSDFIPRLVYLYMYSESGTMHGFVNHTLSYFNVSDFQGGTAPKDDMELGYPVQICRYKDYREPPWSENKYDIAKDFWAVLAARLAFVIVFQNLVMFMSDFVDWIIPDIPKDISQQIHKEKVLMVEVFMKEEQGKLQLLENWRDKDQRRDKIKNEEVKRVSRIKKHFSSLQRKVLLCPSLVAGHPEMTMKRFPAMDPFLDLLHSISRALSPAELKDLKFLCGSHIGKKKLEGVSSGNELFTILLEQEKIAYNDVEVLRNMLKCLQREDLLTQLEQYVKTAGGDPDRQPDDKQKYKLKKAFEIICEHVGRNWKTLARTLGISDAKLERIMVANPYNLEEQLMQSLVEWQKSKGKEAKVEDIIKALRNCRMNLAADYVEEAVKEIETQ</sequence>
<keyword evidence="7 14" id="KW-0812">Transmembrane</keyword>
<comment type="caution">
    <text evidence="14">Lacks conserved residue(s) required for the propagation of feature annotation.</text>
</comment>
<keyword evidence="11 14" id="KW-0472">Membrane</keyword>